<dbReference type="RefSeq" id="WP_185273320.1">
    <property type="nucleotide sequence ID" value="NZ_CP055156.1"/>
</dbReference>
<dbReference type="PROSITE" id="PS50293">
    <property type="entry name" value="TPR_REGION"/>
    <property type="match status" value="1"/>
</dbReference>
<dbReference type="InterPro" id="IPR011990">
    <property type="entry name" value="TPR-like_helical_dom_sf"/>
</dbReference>
<gene>
    <name evidence="12" type="ORF">HUW51_07310</name>
</gene>
<evidence type="ECO:0000256" key="8">
    <source>
        <dbReference type="ARBA" id="ARBA00022989"/>
    </source>
</evidence>
<proteinExistence type="inferred from homology"/>
<evidence type="ECO:0000256" key="1">
    <source>
        <dbReference type="ARBA" id="ARBA00004383"/>
    </source>
</evidence>
<dbReference type="InterPro" id="IPR006260">
    <property type="entry name" value="TonB/TolA_C"/>
</dbReference>
<dbReference type="PROSITE" id="PS50005">
    <property type="entry name" value="TPR"/>
    <property type="match status" value="1"/>
</dbReference>
<evidence type="ECO:0000256" key="2">
    <source>
        <dbReference type="ARBA" id="ARBA00006555"/>
    </source>
</evidence>
<dbReference type="InterPro" id="IPR019734">
    <property type="entry name" value="TPR_rpt"/>
</dbReference>
<comment type="similarity">
    <text evidence="2">Belongs to the TonB family.</text>
</comment>
<dbReference type="PANTHER" id="PTHR33446:SF2">
    <property type="entry name" value="PROTEIN TONB"/>
    <property type="match status" value="1"/>
</dbReference>
<dbReference type="PROSITE" id="PS52015">
    <property type="entry name" value="TONB_CTD"/>
    <property type="match status" value="1"/>
</dbReference>
<dbReference type="AlphaFoldDB" id="A0A7G7G5V8"/>
<keyword evidence="10" id="KW-0802">TPR repeat</keyword>
<feature type="domain" description="TonB C-terminal" evidence="11">
    <location>
        <begin position="41"/>
        <end position="138"/>
    </location>
</feature>
<dbReference type="SUPFAM" id="SSF48452">
    <property type="entry name" value="TPR-like"/>
    <property type="match status" value="1"/>
</dbReference>
<accession>A0A7G7G5V8</accession>
<dbReference type="Gene3D" id="3.30.1150.10">
    <property type="match status" value="1"/>
</dbReference>
<evidence type="ECO:0000259" key="11">
    <source>
        <dbReference type="PROSITE" id="PS52015"/>
    </source>
</evidence>
<dbReference type="GO" id="GO:0015031">
    <property type="term" value="P:protein transport"/>
    <property type="evidence" value="ECO:0007669"/>
    <property type="project" value="UniProtKB-KW"/>
</dbReference>
<dbReference type="InterPro" id="IPR051045">
    <property type="entry name" value="TonB-dependent_transducer"/>
</dbReference>
<protein>
    <submittedName>
        <fullName evidence="12">TonB family protein</fullName>
    </submittedName>
</protein>
<reference evidence="12 13" key="1">
    <citation type="journal article" date="2018" name="Int. J. Syst. Evol. Microbiol.">
        <title>Adhaeribacter swui sp. nov., isolated from wet mud.</title>
        <authorList>
            <person name="Kim D.U."/>
            <person name="Kim K.W."/>
            <person name="Kang M.S."/>
            <person name="Kim J.Y."/>
            <person name="Jang J.H."/>
            <person name="Kim M.K."/>
        </authorList>
    </citation>
    <scope>NUCLEOTIDE SEQUENCE [LARGE SCALE GENOMIC DNA]</scope>
    <source>
        <strain evidence="12 13">KCTC 52873</strain>
    </source>
</reference>
<evidence type="ECO:0000256" key="10">
    <source>
        <dbReference type="PROSITE-ProRule" id="PRU00339"/>
    </source>
</evidence>
<organism evidence="12 13">
    <name type="scientific">Adhaeribacter swui</name>
    <dbReference type="NCBI Taxonomy" id="2086471"/>
    <lineage>
        <taxon>Bacteria</taxon>
        <taxon>Pseudomonadati</taxon>
        <taxon>Bacteroidota</taxon>
        <taxon>Cytophagia</taxon>
        <taxon>Cytophagales</taxon>
        <taxon>Hymenobacteraceae</taxon>
        <taxon>Adhaeribacter</taxon>
    </lineage>
</organism>
<dbReference type="GO" id="GO:0098797">
    <property type="term" value="C:plasma membrane protein complex"/>
    <property type="evidence" value="ECO:0007669"/>
    <property type="project" value="TreeGrafter"/>
</dbReference>
<dbReference type="Pfam" id="PF03544">
    <property type="entry name" value="TonB_C"/>
    <property type="match status" value="1"/>
</dbReference>
<evidence type="ECO:0000313" key="12">
    <source>
        <dbReference type="EMBL" id="QNF32542.1"/>
    </source>
</evidence>
<evidence type="ECO:0000256" key="5">
    <source>
        <dbReference type="ARBA" id="ARBA00022519"/>
    </source>
</evidence>
<keyword evidence="3" id="KW-0813">Transport</keyword>
<dbReference type="GO" id="GO:0055085">
    <property type="term" value="P:transmembrane transport"/>
    <property type="evidence" value="ECO:0007669"/>
    <property type="project" value="InterPro"/>
</dbReference>
<name>A0A7G7G5V8_9BACT</name>
<feature type="repeat" description="TPR" evidence="10">
    <location>
        <begin position="164"/>
        <end position="197"/>
    </location>
</feature>
<evidence type="ECO:0000256" key="4">
    <source>
        <dbReference type="ARBA" id="ARBA00022475"/>
    </source>
</evidence>
<dbReference type="Pfam" id="PF13414">
    <property type="entry name" value="TPR_11"/>
    <property type="match status" value="1"/>
</dbReference>
<evidence type="ECO:0000256" key="7">
    <source>
        <dbReference type="ARBA" id="ARBA00022927"/>
    </source>
</evidence>
<evidence type="ECO:0000256" key="9">
    <source>
        <dbReference type="ARBA" id="ARBA00023136"/>
    </source>
</evidence>
<dbReference type="Gene3D" id="1.25.40.10">
    <property type="entry name" value="Tetratricopeptide repeat domain"/>
    <property type="match status" value="1"/>
</dbReference>
<keyword evidence="9" id="KW-0472">Membrane</keyword>
<dbReference type="GO" id="GO:0031992">
    <property type="term" value="F:energy transducer activity"/>
    <property type="evidence" value="ECO:0007669"/>
    <property type="project" value="TreeGrafter"/>
</dbReference>
<comment type="subcellular location">
    <subcellularLocation>
        <location evidence="1">Cell inner membrane</location>
        <topology evidence="1">Single-pass membrane protein</topology>
        <orientation evidence="1">Periplasmic side</orientation>
    </subcellularLocation>
</comment>
<evidence type="ECO:0000256" key="3">
    <source>
        <dbReference type="ARBA" id="ARBA00022448"/>
    </source>
</evidence>
<sequence>MKQVAFLVFFFSNWLSLTAQQINPERVFNATEVEVQPRYGKLPESIYQFLGSNIRYPVTASLNGVSGTVILSFIIRKDGKMDSLGVASNPGYGLDQEALRVIKMSANNWKPALIKNEAVACRVYFPVRFASQNNNQISTPSLSPPAQPRVDKATRKLIEQAEQANVHYNQGLDKYEQDKLEEAIAAFDKALNIKPDHIPALQNRGIVKYKLKDVAGACADWQRIVNLGQSLPEALVNACK</sequence>
<keyword evidence="7" id="KW-0653">Protein transport</keyword>
<keyword evidence="13" id="KW-1185">Reference proteome</keyword>
<dbReference type="SUPFAM" id="SSF74653">
    <property type="entry name" value="TolA/TonB C-terminal domain"/>
    <property type="match status" value="1"/>
</dbReference>
<dbReference type="PANTHER" id="PTHR33446">
    <property type="entry name" value="PROTEIN TONB-RELATED"/>
    <property type="match status" value="1"/>
</dbReference>
<keyword evidence="6" id="KW-0812">Transmembrane</keyword>
<evidence type="ECO:0000313" key="13">
    <source>
        <dbReference type="Proteomes" id="UP000515237"/>
    </source>
</evidence>
<dbReference type="KEGG" id="aswu:HUW51_07310"/>
<keyword evidence="5" id="KW-0997">Cell inner membrane</keyword>
<dbReference type="SMART" id="SM00028">
    <property type="entry name" value="TPR"/>
    <property type="match status" value="2"/>
</dbReference>
<dbReference type="NCBIfam" id="TIGR01352">
    <property type="entry name" value="tonB_Cterm"/>
    <property type="match status" value="1"/>
</dbReference>
<keyword evidence="8" id="KW-1133">Transmembrane helix</keyword>
<keyword evidence="4" id="KW-1003">Cell membrane</keyword>
<dbReference type="EMBL" id="CP055156">
    <property type="protein sequence ID" value="QNF32542.1"/>
    <property type="molecule type" value="Genomic_DNA"/>
</dbReference>
<dbReference type="InterPro" id="IPR037682">
    <property type="entry name" value="TonB_C"/>
</dbReference>
<evidence type="ECO:0000256" key="6">
    <source>
        <dbReference type="ARBA" id="ARBA00022692"/>
    </source>
</evidence>
<dbReference type="Proteomes" id="UP000515237">
    <property type="component" value="Chromosome"/>
</dbReference>